<dbReference type="InterPro" id="IPR023795">
    <property type="entry name" value="Serpin_CS"/>
</dbReference>
<dbReference type="AlphaFoldDB" id="A0A2T7NCA6"/>
<sequence>MGGGRRRPPLTPIPDQREAVYNNNTGRPQSEQQYTNVFDLSPRQEVDSFQFLHQPTFGARSARELESRGGKRRGHERVAVDGTRGQRRQTPRGARGDVLTKQHVKLIENLSSASAIFSSSLYSQLRKNASSDIVFSPFSVHVALTMTYLGAQKATAREMIKVLGLSKLRKNKAHSAYAALLQTSQLSTSVELNLANAVFVKPNLPVEETFRQGLVQMYRAKFGHFDFSAVGGPETPINTWVGNVTKGKIPDFLAPGTIDNTTAMIIVNALYFKGSWLKTFRLADTAEEPFYLDDGTTVTVPMMKQEDNFKYKRSQNLKADIVELPYKDQRYSIFIVLPVSRGTLSQVEQSLKMEELTSELESMGNDKVKLFLPRFKSKSRFSLKEPMKRLGMRSSFNTKRANFRGISSGNQLFISDVIHEAVVEVNEEGTEASAATAVKISFKSRPFRTVNFRADHPFLYIIRDNTYKMVLFMGRYTGVA</sequence>
<comment type="subcellular location">
    <subcellularLocation>
        <location evidence="1">Secreted</location>
    </subcellularLocation>
</comment>
<dbReference type="SMART" id="SM00093">
    <property type="entry name" value="SERPIN"/>
    <property type="match status" value="1"/>
</dbReference>
<dbReference type="InterPro" id="IPR042185">
    <property type="entry name" value="Serpin_sf_2"/>
</dbReference>
<evidence type="ECO:0000256" key="2">
    <source>
        <dbReference type="ARBA" id="ARBA00009500"/>
    </source>
</evidence>
<dbReference type="Proteomes" id="UP000245119">
    <property type="component" value="Linkage Group LG14"/>
</dbReference>
<dbReference type="PANTHER" id="PTHR11461:SF211">
    <property type="entry name" value="GH10112P-RELATED"/>
    <property type="match status" value="1"/>
</dbReference>
<evidence type="ECO:0000256" key="7">
    <source>
        <dbReference type="ARBA" id="ARBA00023180"/>
    </source>
</evidence>
<evidence type="ECO:0000256" key="6">
    <source>
        <dbReference type="ARBA" id="ARBA00022900"/>
    </source>
</evidence>
<evidence type="ECO:0000313" key="12">
    <source>
        <dbReference type="Proteomes" id="UP000245119"/>
    </source>
</evidence>
<keyword evidence="6" id="KW-0722">Serine protease inhibitor</keyword>
<dbReference type="GO" id="GO:0004867">
    <property type="term" value="F:serine-type endopeptidase inhibitor activity"/>
    <property type="evidence" value="ECO:0007669"/>
    <property type="project" value="UniProtKB-KW"/>
</dbReference>
<dbReference type="FunFam" id="2.30.39.10:FF:000030">
    <property type="entry name" value="Serpin 2"/>
    <property type="match status" value="1"/>
</dbReference>
<comment type="caution">
    <text evidence="11">The sequence shown here is derived from an EMBL/GenBank/DDBJ whole genome shotgun (WGS) entry which is preliminary data.</text>
</comment>
<keyword evidence="4" id="KW-0646">Protease inhibitor</keyword>
<feature type="region of interest" description="Disordered" evidence="9">
    <location>
        <begin position="1"/>
        <end position="30"/>
    </location>
</feature>
<evidence type="ECO:0000256" key="5">
    <source>
        <dbReference type="ARBA" id="ARBA00022729"/>
    </source>
</evidence>
<dbReference type="InterPro" id="IPR042178">
    <property type="entry name" value="Serpin_sf_1"/>
</dbReference>
<evidence type="ECO:0000259" key="10">
    <source>
        <dbReference type="SMART" id="SM00093"/>
    </source>
</evidence>
<dbReference type="InterPro" id="IPR000215">
    <property type="entry name" value="Serpin_fam"/>
</dbReference>
<dbReference type="PANTHER" id="PTHR11461">
    <property type="entry name" value="SERINE PROTEASE INHIBITOR, SERPIN"/>
    <property type="match status" value="1"/>
</dbReference>
<evidence type="ECO:0000256" key="1">
    <source>
        <dbReference type="ARBA" id="ARBA00004613"/>
    </source>
</evidence>
<keyword evidence="7" id="KW-0325">Glycoprotein</keyword>
<comment type="similarity">
    <text evidence="2 8">Belongs to the serpin family.</text>
</comment>
<dbReference type="InterPro" id="IPR036186">
    <property type="entry name" value="Serpin_sf"/>
</dbReference>
<proteinExistence type="inferred from homology"/>
<evidence type="ECO:0000256" key="9">
    <source>
        <dbReference type="SAM" id="MobiDB-lite"/>
    </source>
</evidence>
<dbReference type="EMBL" id="PZQS01000014">
    <property type="protein sequence ID" value="PVD18801.1"/>
    <property type="molecule type" value="Genomic_DNA"/>
</dbReference>
<feature type="compositionally biased region" description="Polar residues" evidence="9">
    <location>
        <begin position="21"/>
        <end position="30"/>
    </location>
</feature>
<gene>
    <name evidence="11" type="ORF">C0Q70_21354</name>
</gene>
<dbReference type="CDD" id="cd00172">
    <property type="entry name" value="serpin"/>
    <property type="match status" value="1"/>
</dbReference>
<evidence type="ECO:0000256" key="8">
    <source>
        <dbReference type="RuleBase" id="RU000411"/>
    </source>
</evidence>
<dbReference type="PROSITE" id="PS00284">
    <property type="entry name" value="SERPIN"/>
    <property type="match status" value="1"/>
</dbReference>
<dbReference type="SUPFAM" id="SSF56574">
    <property type="entry name" value="Serpins"/>
    <property type="match status" value="1"/>
</dbReference>
<feature type="region of interest" description="Disordered" evidence="9">
    <location>
        <begin position="60"/>
        <end position="94"/>
    </location>
</feature>
<evidence type="ECO:0000256" key="3">
    <source>
        <dbReference type="ARBA" id="ARBA00022525"/>
    </source>
</evidence>
<protein>
    <recommendedName>
        <fullName evidence="10">Serpin domain-containing protein</fullName>
    </recommendedName>
</protein>
<dbReference type="Gene3D" id="3.30.497.10">
    <property type="entry name" value="Antithrombin, subunit I, domain 2"/>
    <property type="match status" value="1"/>
</dbReference>
<reference evidence="11 12" key="1">
    <citation type="submission" date="2018-04" db="EMBL/GenBank/DDBJ databases">
        <title>The genome of golden apple snail Pomacea canaliculata provides insight into stress tolerance and invasive adaptation.</title>
        <authorList>
            <person name="Liu C."/>
            <person name="Liu B."/>
            <person name="Ren Y."/>
            <person name="Zhang Y."/>
            <person name="Wang H."/>
            <person name="Li S."/>
            <person name="Jiang F."/>
            <person name="Yin L."/>
            <person name="Zhang G."/>
            <person name="Qian W."/>
            <person name="Fan W."/>
        </authorList>
    </citation>
    <scope>NUCLEOTIDE SEQUENCE [LARGE SCALE GENOMIC DNA]</scope>
    <source>
        <strain evidence="11">SZHN2017</strain>
        <tissue evidence="11">Muscle</tissue>
    </source>
</reference>
<evidence type="ECO:0000256" key="4">
    <source>
        <dbReference type="ARBA" id="ARBA00022690"/>
    </source>
</evidence>
<feature type="domain" description="Serpin" evidence="10">
    <location>
        <begin position="119"/>
        <end position="479"/>
    </location>
</feature>
<keyword evidence="3" id="KW-0964">Secreted</keyword>
<dbReference type="InterPro" id="IPR023796">
    <property type="entry name" value="Serpin_dom"/>
</dbReference>
<keyword evidence="12" id="KW-1185">Reference proteome</keyword>
<dbReference type="Pfam" id="PF00079">
    <property type="entry name" value="Serpin"/>
    <property type="match status" value="1"/>
</dbReference>
<dbReference type="OrthoDB" id="1063785at2759"/>
<accession>A0A2T7NCA6</accession>
<name>A0A2T7NCA6_POMCA</name>
<dbReference type="GO" id="GO:0005615">
    <property type="term" value="C:extracellular space"/>
    <property type="evidence" value="ECO:0007669"/>
    <property type="project" value="InterPro"/>
</dbReference>
<organism evidence="11 12">
    <name type="scientific">Pomacea canaliculata</name>
    <name type="common">Golden apple snail</name>
    <dbReference type="NCBI Taxonomy" id="400727"/>
    <lineage>
        <taxon>Eukaryota</taxon>
        <taxon>Metazoa</taxon>
        <taxon>Spiralia</taxon>
        <taxon>Lophotrochozoa</taxon>
        <taxon>Mollusca</taxon>
        <taxon>Gastropoda</taxon>
        <taxon>Caenogastropoda</taxon>
        <taxon>Architaenioglossa</taxon>
        <taxon>Ampullarioidea</taxon>
        <taxon>Ampullariidae</taxon>
        <taxon>Pomacea</taxon>
    </lineage>
</organism>
<dbReference type="Gene3D" id="2.30.39.10">
    <property type="entry name" value="Alpha-1-antitrypsin, domain 1"/>
    <property type="match status" value="1"/>
</dbReference>
<evidence type="ECO:0000313" key="11">
    <source>
        <dbReference type="EMBL" id="PVD18801.1"/>
    </source>
</evidence>
<keyword evidence="5" id="KW-0732">Signal</keyword>